<keyword evidence="2" id="KW-0479">Metal-binding</keyword>
<gene>
    <name evidence="8" type="ORF">GPA27_15045</name>
</gene>
<comment type="caution">
    <text evidence="8">The sequence shown here is derived from an EMBL/GenBank/DDBJ whole genome shotgun (WGS) entry which is preliminary data.</text>
</comment>
<dbReference type="PANTHER" id="PTHR43267">
    <property type="entry name" value="TRNA THREONYLCARBAMOYLADENOSINE DEHYDRATASE"/>
    <property type="match status" value="1"/>
</dbReference>
<dbReference type="Pfam" id="PF00899">
    <property type="entry name" value="ThiF"/>
    <property type="match status" value="1"/>
</dbReference>
<reference evidence="8 9" key="1">
    <citation type="submission" date="2019-12" db="EMBL/GenBank/DDBJ databases">
        <title>Comparative genomics gives insights into the taxonomy of the Azoarcus-Aromatoleum group and reveals separate origins of nif in the plant-associated Azoarcus and non-plant-associated Aromatoleum sub-groups.</title>
        <authorList>
            <person name="Lafos M."/>
            <person name="Maluk M."/>
            <person name="Batista M."/>
            <person name="Junghare M."/>
            <person name="Carmona M."/>
            <person name="Faoro H."/>
            <person name="Cruz L.M."/>
            <person name="Battistoni F."/>
            <person name="De Souza E."/>
            <person name="Pedrosa F."/>
            <person name="Chen W.-M."/>
            <person name="Poole P.S."/>
            <person name="Dixon R.A."/>
            <person name="James E.K."/>
        </authorList>
    </citation>
    <scope>NUCLEOTIDE SEQUENCE [LARGE SCALE GENOMIC DNA]</scope>
    <source>
        <strain evidence="8 9">T</strain>
    </source>
</reference>
<dbReference type="SUPFAM" id="SSF54495">
    <property type="entry name" value="UBC-like"/>
    <property type="match status" value="1"/>
</dbReference>
<evidence type="ECO:0000256" key="4">
    <source>
        <dbReference type="ARBA" id="ARBA00022833"/>
    </source>
</evidence>
<dbReference type="CDD" id="cd01483">
    <property type="entry name" value="E1_enzyme_family"/>
    <property type="match status" value="1"/>
</dbReference>
<evidence type="ECO:0000259" key="7">
    <source>
        <dbReference type="Pfam" id="PF14464"/>
    </source>
</evidence>
<feature type="domain" description="JAB" evidence="7">
    <location>
        <begin position="613"/>
        <end position="730"/>
    </location>
</feature>
<name>A0ABX1NHE4_9RHOO</name>
<evidence type="ECO:0000259" key="6">
    <source>
        <dbReference type="Pfam" id="PF00899"/>
    </source>
</evidence>
<keyword evidence="9" id="KW-1185">Reference proteome</keyword>
<evidence type="ECO:0000313" key="8">
    <source>
        <dbReference type="EMBL" id="NMF98700.1"/>
    </source>
</evidence>
<dbReference type="InterPro" id="IPR016135">
    <property type="entry name" value="UBQ-conjugating_enzyme/RWD"/>
</dbReference>
<protein>
    <submittedName>
        <fullName evidence="8">Uncharacterized protein</fullName>
    </submittedName>
</protein>
<organism evidence="8 9">
    <name type="scientific">Aromatoleum toluolicum</name>
    <dbReference type="NCBI Taxonomy" id="90060"/>
    <lineage>
        <taxon>Bacteria</taxon>
        <taxon>Pseudomonadati</taxon>
        <taxon>Pseudomonadota</taxon>
        <taxon>Betaproteobacteria</taxon>
        <taxon>Rhodocyclales</taxon>
        <taxon>Rhodocyclaceae</taxon>
        <taxon>Aromatoleum</taxon>
    </lineage>
</organism>
<feature type="domain" description="THIF-type NAD/FAD binding fold" evidence="6">
    <location>
        <begin position="339"/>
        <end position="481"/>
    </location>
</feature>
<dbReference type="InterPro" id="IPR045886">
    <property type="entry name" value="ThiF/MoeB/HesA"/>
</dbReference>
<evidence type="ECO:0000256" key="5">
    <source>
        <dbReference type="ARBA" id="ARBA00023049"/>
    </source>
</evidence>
<dbReference type="RefSeq" id="WP_050417971.1">
    <property type="nucleotide sequence ID" value="NZ_WTVS01000030.1"/>
</dbReference>
<keyword evidence="4" id="KW-0862">Zinc</keyword>
<dbReference type="InterPro" id="IPR000594">
    <property type="entry name" value="ThiF_NAD_FAD-bd"/>
</dbReference>
<evidence type="ECO:0000256" key="1">
    <source>
        <dbReference type="ARBA" id="ARBA00022670"/>
    </source>
</evidence>
<keyword evidence="1" id="KW-0645">Protease</keyword>
<sequence length="761" mass="83974">MPELSRGQQLALLQLADIADNSNGALEVLELAAESKSEGYVWVHLSLETKDYRTRNGLAFRDRERISLHVHPDFPFKKPDIYFKHTRFIGTPHVQWGSSICLYQSGETEYEPSDGMFGFFDRVEQWMRAAGKGELDPDDAPLHPPVAYTTSSTTFVVRADTPAGMADDGIWIGRADLRKVRGDRFDLVGWTKLDDWGDTDPGHPIAAAILFDKPLATEFPTKVNDLIELVENAGLSFGLLYSLLRLFSLVGSEEEPAYFVLGAPMRRKAAGEPLKPHLTVWEIGPDTLKTLRAMVRSKGEDEAARDELVKWMVKAGVRWCDVLEDRPEIVNRRDGGTLLAALSEKRVLLLGCGALGSAVAEMVLRSGAAKLHLVDYGIVKPGILVRQRYADSDIGSEKATALQAHLQAIGLECLVTVGKGNLANQALSRFDFKEWDLVIDATASASATHRIEEELKAQSLPIPMLSMSVSAAAENGSVLVKMPQYRGGPHHIARQAKLEALAKDAGHSLAKAFWPERETVTVFQPEPGCSAPTFIGSAADIDHHAAGLLNIGLSRIESLAPDAASLDLVAASWLRADDSKRRLSYTFKGYARHSEQRHGYAVLRSDVAALDMASELRRIARTRSDRVETGGLIFGEVDDAHQVIWVDSVSGPPPDSTATEMQFLCGTAGTKELNAFKSVASGKSSRFIGIWHTHPISRGRPSQDDLNAMLELLHFQEFPPRQVVMLIVGYAATRREENYYLYRRNEFVFIARHEEEDGGQQ</sequence>
<dbReference type="Gene3D" id="3.40.50.720">
    <property type="entry name" value="NAD(P)-binding Rossmann-like Domain"/>
    <property type="match status" value="1"/>
</dbReference>
<dbReference type="SUPFAM" id="SSF69572">
    <property type="entry name" value="Activating enzymes of the ubiquitin-like proteins"/>
    <property type="match status" value="1"/>
</dbReference>
<dbReference type="Pfam" id="PF14464">
    <property type="entry name" value="Prok-JAB"/>
    <property type="match status" value="1"/>
</dbReference>
<dbReference type="InterPro" id="IPR035985">
    <property type="entry name" value="Ubiquitin-activating_enz"/>
</dbReference>
<evidence type="ECO:0000256" key="3">
    <source>
        <dbReference type="ARBA" id="ARBA00022801"/>
    </source>
</evidence>
<evidence type="ECO:0000313" key="9">
    <source>
        <dbReference type="Proteomes" id="UP000634522"/>
    </source>
</evidence>
<dbReference type="Pfam" id="PF14457">
    <property type="entry name" value="Prok-E2_A"/>
    <property type="match status" value="1"/>
</dbReference>
<dbReference type="PANTHER" id="PTHR43267:SF1">
    <property type="entry name" value="TRNA THREONYLCARBAMOYLADENOSINE DEHYDRATASE"/>
    <property type="match status" value="1"/>
</dbReference>
<dbReference type="SUPFAM" id="SSF102712">
    <property type="entry name" value="JAB1/MPN domain"/>
    <property type="match status" value="1"/>
</dbReference>
<proteinExistence type="predicted"/>
<keyword evidence="5" id="KW-0482">Metalloprotease</keyword>
<keyword evidence="3" id="KW-0378">Hydrolase</keyword>
<dbReference type="InterPro" id="IPR028090">
    <property type="entry name" value="JAB_dom_prok"/>
</dbReference>
<evidence type="ECO:0000256" key="2">
    <source>
        <dbReference type="ARBA" id="ARBA00022723"/>
    </source>
</evidence>
<dbReference type="Gene3D" id="3.40.140.10">
    <property type="entry name" value="Cytidine Deaminase, domain 2"/>
    <property type="match status" value="1"/>
</dbReference>
<dbReference type="InterPro" id="IPR032865">
    <property type="entry name" value="Prok-E2_A"/>
</dbReference>
<dbReference type="EMBL" id="WTVS01000030">
    <property type="protein sequence ID" value="NMF98700.1"/>
    <property type="molecule type" value="Genomic_DNA"/>
</dbReference>
<accession>A0ABX1NHE4</accession>
<dbReference type="Proteomes" id="UP000634522">
    <property type="component" value="Unassembled WGS sequence"/>
</dbReference>